<evidence type="ECO:0000313" key="3">
    <source>
        <dbReference type="EMBL" id="MCU4726451.1"/>
    </source>
</evidence>
<feature type="transmembrane region" description="Helical" evidence="1">
    <location>
        <begin position="97"/>
        <end position="129"/>
    </location>
</feature>
<dbReference type="EMBL" id="JAOPKC010000010">
    <property type="protein sequence ID" value="MCU4718436.1"/>
    <property type="molecule type" value="Genomic_DNA"/>
</dbReference>
<dbReference type="Proteomes" id="UP001209746">
    <property type="component" value="Unassembled WGS sequence"/>
</dbReference>
<dbReference type="RefSeq" id="WP_315909188.1">
    <property type="nucleotide sequence ID" value="NZ_JAOPKC010000010.1"/>
</dbReference>
<feature type="transmembrane region" description="Helical" evidence="1">
    <location>
        <begin position="21"/>
        <end position="39"/>
    </location>
</feature>
<dbReference type="Pfam" id="PF12679">
    <property type="entry name" value="ABC2_membrane_2"/>
    <property type="match status" value="1"/>
</dbReference>
<keyword evidence="1" id="KW-0812">Transmembrane</keyword>
<accession>A0AAE3LEJ9</accession>
<comment type="caution">
    <text evidence="3">The sequence shown here is derived from an EMBL/GenBank/DDBJ whole genome shotgun (WGS) entry which is preliminary data.</text>
</comment>
<dbReference type="AlphaFoldDB" id="A0AAE3LEJ9"/>
<gene>
    <name evidence="3" type="ORF">OB914_05665</name>
    <name evidence="2" type="ORF">OB916_10225</name>
</gene>
<feature type="transmembrane region" description="Helical" evidence="1">
    <location>
        <begin position="253"/>
        <end position="272"/>
    </location>
</feature>
<feature type="transmembrane region" description="Helical" evidence="1">
    <location>
        <begin position="135"/>
        <end position="155"/>
    </location>
</feature>
<keyword evidence="4" id="KW-1185">Reference proteome</keyword>
<evidence type="ECO:0000313" key="5">
    <source>
        <dbReference type="Proteomes" id="UP001209746"/>
    </source>
</evidence>
<evidence type="ECO:0000313" key="4">
    <source>
        <dbReference type="Proteomes" id="UP001208186"/>
    </source>
</evidence>
<proteinExistence type="predicted"/>
<dbReference type="PANTHER" id="PTHR43471">
    <property type="entry name" value="ABC TRANSPORTER PERMEASE"/>
    <property type="match status" value="1"/>
</dbReference>
<dbReference type="EMBL" id="JAOPKD010000003">
    <property type="protein sequence ID" value="MCU4726451.1"/>
    <property type="molecule type" value="Genomic_DNA"/>
</dbReference>
<evidence type="ECO:0000313" key="2">
    <source>
        <dbReference type="EMBL" id="MCU4718436.1"/>
    </source>
</evidence>
<keyword evidence="1" id="KW-1133">Transmembrane helix</keyword>
<keyword evidence="1" id="KW-0472">Membrane</keyword>
<protein>
    <submittedName>
        <fullName evidence="3">ABC transporter permease</fullName>
    </submittedName>
</protein>
<evidence type="ECO:0000256" key="1">
    <source>
        <dbReference type="SAM" id="Phobius"/>
    </source>
</evidence>
<sequence>MNRLLQITRKDFTDAIRDRQLYALGALFLLVGLGIGYLAGSNAETASGVDVPRIGLGAMAFLGSVAAISMSYNQIVGKRASGELRVLLSLPFSRTEVVYGTFLGRLALVVAMTTGSIAVAGALAAVLGAPVSGSALLAAIVFAAGLMAVFVSLSIGLSAGSVNTTRAAAGAFGLFIVFLFRLWEGVPVAVRYVLNGFSFPSGPSPTWAMVWRQIQPIAAVRNVIAGVEPDLTVALVAYAPGLPDGEPYYVEPWFGATVVLAWIVLPVTLGYLKLRTADL</sequence>
<reference evidence="3" key="1">
    <citation type="submission" date="2023-02" db="EMBL/GenBank/DDBJ databases">
        <title>Enrichment on poylsaccharides allowed isolation of novel metabolic and taxonomic groups of Haloarchaea.</title>
        <authorList>
            <person name="Sorokin D.Y."/>
            <person name="Elcheninov A.G."/>
            <person name="Khizhniak T.V."/>
            <person name="Kolganova T.V."/>
            <person name="Kublanov I.V."/>
        </authorList>
    </citation>
    <scope>NUCLEOTIDE SEQUENCE</scope>
    <source>
        <strain evidence="2 4">HArc-curdl5-1</strain>
        <strain evidence="3">HArc-curdl7</strain>
    </source>
</reference>
<feature type="transmembrane region" description="Helical" evidence="1">
    <location>
        <begin position="167"/>
        <end position="183"/>
    </location>
</feature>
<feature type="transmembrane region" description="Helical" evidence="1">
    <location>
        <begin position="54"/>
        <end position="76"/>
    </location>
</feature>
<dbReference type="GO" id="GO:0140359">
    <property type="term" value="F:ABC-type transporter activity"/>
    <property type="evidence" value="ECO:0007669"/>
    <property type="project" value="InterPro"/>
</dbReference>
<name>A0AAE3LEJ9_9EURY</name>
<dbReference type="Proteomes" id="UP001208186">
    <property type="component" value="Unassembled WGS sequence"/>
</dbReference>
<dbReference type="GO" id="GO:0005886">
    <property type="term" value="C:plasma membrane"/>
    <property type="evidence" value="ECO:0007669"/>
    <property type="project" value="UniProtKB-SubCell"/>
</dbReference>
<organism evidence="3 5">
    <name type="scientific">Halapricum hydrolyticum</name>
    <dbReference type="NCBI Taxonomy" id="2979991"/>
    <lineage>
        <taxon>Archaea</taxon>
        <taxon>Methanobacteriati</taxon>
        <taxon>Methanobacteriota</taxon>
        <taxon>Stenosarchaea group</taxon>
        <taxon>Halobacteria</taxon>
        <taxon>Halobacteriales</taxon>
        <taxon>Haloarculaceae</taxon>
        <taxon>Halapricum</taxon>
    </lineage>
</organism>